<evidence type="ECO:0000256" key="3">
    <source>
        <dbReference type="ARBA" id="ARBA00007637"/>
    </source>
</evidence>
<dbReference type="Gene3D" id="3.90.25.10">
    <property type="entry name" value="UDP-galactose 4-epimerase, domain 1"/>
    <property type="match status" value="1"/>
</dbReference>
<evidence type="ECO:0000313" key="10">
    <source>
        <dbReference type="EMBL" id="KKS07381.1"/>
    </source>
</evidence>
<evidence type="ECO:0000256" key="6">
    <source>
        <dbReference type="ARBA" id="ARBA00023027"/>
    </source>
</evidence>
<protein>
    <recommendedName>
        <fullName evidence="5">UDP-glucose 4-epimerase</fullName>
        <ecNumber evidence="4">5.1.3.2</ecNumber>
    </recommendedName>
</protein>
<comment type="catalytic activity">
    <reaction evidence="1">
        <text>UDP-alpha-D-glucose = UDP-alpha-D-galactose</text>
        <dbReference type="Rhea" id="RHEA:22168"/>
        <dbReference type="ChEBI" id="CHEBI:58885"/>
        <dbReference type="ChEBI" id="CHEBI:66914"/>
        <dbReference type="EC" id="5.1.3.2"/>
    </reaction>
</comment>
<evidence type="ECO:0000256" key="1">
    <source>
        <dbReference type="ARBA" id="ARBA00000083"/>
    </source>
</evidence>
<evidence type="ECO:0000259" key="9">
    <source>
        <dbReference type="Pfam" id="PF16363"/>
    </source>
</evidence>
<keyword evidence="6" id="KW-0520">NAD</keyword>
<dbReference type="InterPro" id="IPR036291">
    <property type="entry name" value="NAD(P)-bd_dom_sf"/>
</dbReference>
<dbReference type="GO" id="GO:0006012">
    <property type="term" value="P:galactose metabolic process"/>
    <property type="evidence" value="ECO:0007669"/>
    <property type="project" value="UniProtKB-UniPathway"/>
</dbReference>
<accession>A0A0G0YCS7</accession>
<evidence type="ECO:0000256" key="5">
    <source>
        <dbReference type="ARBA" id="ARBA00018569"/>
    </source>
</evidence>
<evidence type="ECO:0000313" key="11">
    <source>
        <dbReference type="Proteomes" id="UP000034544"/>
    </source>
</evidence>
<dbReference type="GO" id="GO:0003978">
    <property type="term" value="F:UDP-glucose 4-epimerase activity"/>
    <property type="evidence" value="ECO:0007669"/>
    <property type="project" value="UniProtKB-EC"/>
</dbReference>
<gene>
    <name evidence="10" type="ORF">UU59_C0008G0011</name>
</gene>
<feature type="domain" description="NAD(P)-binding" evidence="9">
    <location>
        <begin position="6"/>
        <end position="323"/>
    </location>
</feature>
<dbReference type="AlphaFoldDB" id="A0A0G0YCS7"/>
<name>A0A0G0YCS7_UNCKA</name>
<evidence type="ECO:0000256" key="8">
    <source>
        <dbReference type="ARBA" id="ARBA00023277"/>
    </source>
</evidence>
<evidence type="ECO:0000256" key="7">
    <source>
        <dbReference type="ARBA" id="ARBA00023235"/>
    </source>
</evidence>
<comment type="cofactor">
    <cofactor evidence="2">
        <name>NAD(+)</name>
        <dbReference type="ChEBI" id="CHEBI:57540"/>
    </cofactor>
</comment>
<dbReference type="Proteomes" id="UP000034544">
    <property type="component" value="Unassembled WGS sequence"/>
</dbReference>
<dbReference type="PATRIC" id="fig|1619131.3.peg.258"/>
<evidence type="ECO:0000256" key="4">
    <source>
        <dbReference type="ARBA" id="ARBA00013189"/>
    </source>
</evidence>
<comment type="caution">
    <text evidence="10">The sequence shown here is derived from an EMBL/GenBank/DDBJ whole genome shotgun (WGS) entry which is preliminary data.</text>
</comment>
<dbReference type="InterPro" id="IPR016040">
    <property type="entry name" value="NAD(P)-bd_dom"/>
</dbReference>
<dbReference type="UniPathway" id="UPA00214"/>
<organism evidence="10 11">
    <name type="scientific">candidate division WWE3 bacterium GW2011_GWE1_41_27</name>
    <dbReference type="NCBI Taxonomy" id="1619131"/>
    <lineage>
        <taxon>Bacteria</taxon>
        <taxon>Katanobacteria</taxon>
    </lineage>
</organism>
<dbReference type="NCBIfam" id="TIGR01179">
    <property type="entry name" value="galE"/>
    <property type="match status" value="1"/>
</dbReference>
<sequence>MKNEILITGGAGYIGSHAVKRLLKENYVVHVLDNFTTGRRQALENLKKYGDVRIIEADLRDGEALKKALRADNMANVSTALHFAGVLSVSESMQNPYKYFQNNVLGSINLLETLREAGVKNIIFSSTCATYGNSQYLPIDEKHPQQPTNPYGESKLMVEKAIRWYAELFGVHFVIFRYFNVFGSDPDCDIGYSSLPATHLVQSAVRGALGLSPFKVTCADNFKTRDGTPVRDYIDVIDLVDAHFKAVKYLESGGDSDIFNLGTGKGFTVYEIVDQVEKTVGNKFDRIPGEVRLGEYAEVYANYDKAREKLGWNPSTSLETGINNLVRWFRKYPDGLKN</sequence>
<evidence type="ECO:0000256" key="2">
    <source>
        <dbReference type="ARBA" id="ARBA00001911"/>
    </source>
</evidence>
<proteinExistence type="inferred from homology"/>
<keyword evidence="8" id="KW-0119">Carbohydrate metabolism</keyword>
<dbReference type="EC" id="5.1.3.2" evidence="4"/>
<dbReference type="PANTHER" id="PTHR43725:SF53">
    <property type="entry name" value="UDP-ARABINOSE 4-EPIMERASE 1"/>
    <property type="match status" value="1"/>
</dbReference>
<reference evidence="10 11" key="1">
    <citation type="journal article" date="2015" name="Nature">
        <title>rRNA introns, odd ribosomes, and small enigmatic genomes across a large radiation of phyla.</title>
        <authorList>
            <person name="Brown C.T."/>
            <person name="Hug L.A."/>
            <person name="Thomas B.C."/>
            <person name="Sharon I."/>
            <person name="Castelle C.J."/>
            <person name="Singh A."/>
            <person name="Wilkins M.J."/>
            <person name="Williams K.H."/>
            <person name="Banfield J.F."/>
        </authorList>
    </citation>
    <scope>NUCLEOTIDE SEQUENCE [LARGE SCALE GENOMIC DNA]</scope>
</reference>
<dbReference type="Pfam" id="PF16363">
    <property type="entry name" value="GDP_Man_Dehyd"/>
    <property type="match status" value="1"/>
</dbReference>
<dbReference type="SUPFAM" id="SSF51735">
    <property type="entry name" value="NAD(P)-binding Rossmann-fold domains"/>
    <property type="match status" value="1"/>
</dbReference>
<dbReference type="InterPro" id="IPR005886">
    <property type="entry name" value="UDP_G4E"/>
</dbReference>
<comment type="similarity">
    <text evidence="3">Belongs to the NAD(P)-dependent epimerase/dehydratase family.</text>
</comment>
<dbReference type="PANTHER" id="PTHR43725">
    <property type="entry name" value="UDP-GLUCOSE 4-EPIMERASE"/>
    <property type="match status" value="1"/>
</dbReference>
<dbReference type="Gene3D" id="3.40.50.720">
    <property type="entry name" value="NAD(P)-binding Rossmann-like Domain"/>
    <property type="match status" value="1"/>
</dbReference>
<dbReference type="EMBL" id="LCBF01000008">
    <property type="protein sequence ID" value="KKS07381.1"/>
    <property type="molecule type" value="Genomic_DNA"/>
</dbReference>
<keyword evidence="7" id="KW-0413">Isomerase</keyword>